<dbReference type="SUPFAM" id="SSF51735">
    <property type="entry name" value="NAD(P)-binding Rossmann-fold domains"/>
    <property type="match status" value="1"/>
</dbReference>
<dbReference type="Gene3D" id="3.40.50.720">
    <property type="entry name" value="NAD(P)-binding Rossmann-like Domain"/>
    <property type="match status" value="1"/>
</dbReference>
<comment type="similarity">
    <text evidence="1">Belongs to the short-chain dehydrogenases/reductases (SDR) family.</text>
</comment>
<evidence type="ECO:0000313" key="4">
    <source>
        <dbReference type="EMBL" id="KAH6592106.1"/>
    </source>
</evidence>
<keyword evidence="2" id="KW-0521">NADP</keyword>
<dbReference type="Pfam" id="PF13561">
    <property type="entry name" value="adh_short_C2"/>
    <property type="match status" value="1"/>
</dbReference>
<dbReference type="PANTHER" id="PTHR43618:SF8">
    <property type="entry name" value="7ALPHA-HYDROXYSTEROID DEHYDROGENASE"/>
    <property type="match status" value="1"/>
</dbReference>
<evidence type="ECO:0008006" key="6">
    <source>
        <dbReference type="Google" id="ProtNLM"/>
    </source>
</evidence>
<keyword evidence="3" id="KW-0560">Oxidoreductase</keyword>
<dbReference type="PRINTS" id="PR00081">
    <property type="entry name" value="GDHRDH"/>
</dbReference>
<dbReference type="Proteomes" id="UP001648503">
    <property type="component" value="Unassembled WGS sequence"/>
</dbReference>
<dbReference type="EMBL" id="JAFCIX010000390">
    <property type="protein sequence ID" value="KAH6592106.1"/>
    <property type="molecule type" value="Genomic_DNA"/>
</dbReference>
<protein>
    <recommendedName>
        <fullName evidence="6">Rhamnolipids biosynthesis 3-oxoacyl-[acyl-carrier-protein] reductase</fullName>
    </recommendedName>
</protein>
<dbReference type="InterPro" id="IPR052178">
    <property type="entry name" value="Sec_Metab_Biosynth_SDR"/>
</dbReference>
<evidence type="ECO:0000313" key="5">
    <source>
        <dbReference type="Proteomes" id="UP001648503"/>
    </source>
</evidence>
<evidence type="ECO:0000256" key="1">
    <source>
        <dbReference type="ARBA" id="ARBA00006484"/>
    </source>
</evidence>
<dbReference type="PRINTS" id="PR00080">
    <property type="entry name" value="SDRFAMILY"/>
</dbReference>
<accession>A0ABQ8F4L9</accession>
<name>A0ABQ8F4L9_9FUNG</name>
<keyword evidence="5" id="KW-1185">Reference proteome</keyword>
<evidence type="ECO:0000256" key="2">
    <source>
        <dbReference type="ARBA" id="ARBA00022857"/>
    </source>
</evidence>
<reference evidence="4 5" key="1">
    <citation type="submission" date="2021-02" db="EMBL/GenBank/DDBJ databases">
        <title>Variation within the Batrachochytrium salamandrivorans European outbreak.</title>
        <authorList>
            <person name="Kelly M."/>
            <person name="Pasmans F."/>
            <person name="Shea T.P."/>
            <person name="Munoz J.F."/>
            <person name="Carranza S."/>
            <person name="Cuomo C.A."/>
            <person name="Martel A."/>
        </authorList>
    </citation>
    <scope>NUCLEOTIDE SEQUENCE [LARGE SCALE GENOMIC DNA]</scope>
    <source>
        <strain evidence="4 5">AMFP18/2</strain>
    </source>
</reference>
<comment type="caution">
    <text evidence="4">The sequence shown here is derived from an EMBL/GenBank/DDBJ whole genome shotgun (WGS) entry which is preliminary data.</text>
</comment>
<sequence length="279" mass="28581">MEGFDLQSLFNVKGKVALVTGGGAGIGKVMAAALVQNGAKVYIASRNLKTVQATAAELTLAGPGTCIAIQADLSNKAQAEALASQIAAKEPKLHILINNSGLAWGASLSDFDEKNGWDQLMAVNVKAVFYLTASLVPLLKAGANGNLEPSRVINISSIAGTASSAQGPLSRPNSGTWSYAASKAAVNQLTRVLATTLANDMITVNAIAPGIFPSGMTKFGISKAKTLMEEMQPLGRIGIPHDIAGIVLFLSSPASAHITGVVIPIDGGASLGYTALSRL</sequence>
<dbReference type="InterPro" id="IPR036291">
    <property type="entry name" value="NAD(P)-bd_dom_sf"/>
</dbReference>
<dbReference type="PANTHER" id="PTHR43618">
    <property type="entry name" value="7-ALPHA-HYDROXYSTEROID DEHYDROGENASE"/>
    <property type="match status" value="1"/>
</dbReference>
<gene>
    <name evidence="4" type="ORF">BASA50_008252</name>
</gene>
<evidence type="ECO:0000256" key="3">
    <source>
        <dbReference type="ARBA" id="ARBA00023002"/>
    </source>
</evidence>
<proteinExistence type="inferred from homology"/>
<dbReference type="InterPro" id="IPR002347">
    <property type="entry name" value="SDR_fam"/>
</dbReference>
<organism evidence="4 5">
    <name type="scientific">Batrachochytrium salamandrivorans</name>
    <dbReference type="NCBI Taxonomy" id="1357716"/>
    <lineage>
        <taxon>Eukaryota</taxon>
        <taxon>Fungi</taxon>
        <taxon>Fungi incertae sedis</taxon>
        <taxon>Chytridiomycota</taxon>
        <taxon>Chytridiomycota incertae sedis</taxon>
        <taxon>Chytridiomycetes</taxon>
        <taxon>Rhizophydiales</taxon>
        <taxon>Rhizophydiales incertae sedis</taxon>
        <taxon>Batrachochytrium</taxon>
    </lineage>
</organism>